<dbReference type="EMBL" id="JAAAJB010000082">
    <property type="protein sequence ID" value="KAG0267047.1"/>
    <property type="molecule type" value="Genomic_DNA"/>
</dbReference>
<evidence type="ECO:0000313" key="9">
    <source>
        <dbReference type="Proteomes" id="UP000807716"/>
    </source>
</evidence>
<evidence type="ECO:0000313" key="8">
    <source>
        <dbReference type="EMBL" id="KAG0267047.1"/>
    </source>
</evidence>
<dbReference type="Proteomes" id="UP000807716">
    <property type="component" value="Unassembled WGS sequence"/>
</dbReference>
<comment type="function">
    <text evidence="4">Non catalytic subunit of RNase H2, an endonuclease that specifically degrades the RNA of RNA:DNA hybrids. Participates in DNA replication, possibly by mediating the removal of lagging-strand Okazaki fragment RNA primers during DNA replication. Mediates the excision of single ribonucleotides from DNA:RNA duplexes.</text>
</comment>
<dbReference type="OrthoDB" id="29098at2759"/>
<dbReference type="Pfam" id="PF17745">
    <property type="entry name" value="Ydr279_N"/>
    <property type="match status" value="1"/>
</dbReference>
<evidence type="ECO:0000256" key="3">
    <source>
        <dbReference type="ARBA" id="ARBA00023242"/>
    </source>
</evidence>
<dbReference type="InterPro" id="IPR041195">
    <property type="entry name" value="Rnh202_N"/>
</dbReference>
<gene>
    <name evidence="8" type="primary">RNASEH2B</name>
    <name evidence="8" type="ORF">DFQ27_009193</name>
</gene>
<dbReference type="PANTHER" id="PTHR13383">
    <property type="entry name" value="RIBONUCLEASE H2 SUBUNIT B"/>
    <property type="match status" value="1"/>
</dbReference>
<dbReference type="GO" id="GO:0032299">
    <property type="term" value="C:ribonuclease H2 complex"/>
    <property type="evidence" value="ECO:0007669"/>
    <property type="project" value="InterPro"/>
</dbReference>
<sequence>MTPDIQRRICIAPAVSSKIKEDTVTLLLPNPRSGYPARYAIQDGLLLEIQKVDPEGTRSWFIHEAVQSDGSLFLMTPIDPVFMFIPILEIMRQQTSESQGRFITLDSLFDSDQYTSLRHLAHLNHVEKHLDLVCEVRDSGMKTYRLDDDKVMAWLKKKVEHLVAKFSTSTALVESVSYTESLPEECRQEAITLASLRLVCAYLNETWASKLSADYKFPELDKMENRTQAPLVTVAEFSKRTASMELDDDLVTAAPKEIKKPKLTPGQRKLANASKAGMKPISSFFAPKKTE</sequence>
<evidence type="ECO:0000256" key="2">
    <source>
        <dbReference type="ARBA" id="ARBA00019062"/>
    </source>
</evidence>
<keyword evidence="3" id="KW-0539">Nucleus</keyword>
<keyword evidence="9" id="KW-1185">Reference proteome</keyword>
<dbReference type="Gene3D" id="2.20.25.530">
    <property type="match status" value="1"/>
</dbReference>
<dbReference type="InterPro" id="IPR040456">
    <property type="entry name" value="RNase_H2_suB"/>
</dbReference>
<dbReference type="Pfam" id="PF09468">
    <property type="entry name" value="RNase_H2-Ydr279"/>
    <property type="match status" value="1"/>
</dbReference>
<evidence type="ECO:0000256" key="1">
    <source>
        <dbReference type="ARBA" id="ARBA00004123"/>
    </source>
</evidence>
<proteinExistence type="predicted"/>
<dbReference type="GO" id="GO:0005654">
    <property type="term" value="C:nucleoplasm"/>
    <property type="evidence" value="ECO:0007669"/>
    <property type="project" value="TreeGrafter"/>
</dbReference>
<reference evidence="8" key="1">
    <citation type="journal article" date="2020" name="Fungal Divers.">
        <title>Resolving the Mortierellaceae phylogeny through synthesis of multi-gene phylogenetics and phylogenomics.</title>
        <authorList>
            <person name="Vandepol N."/>
            <person name="Liber J."/>
            <person name="Desiro A."/>
            <person name="Na H."/>
            <person name="Kennedy M."/>
            <person name="Barry K."/>
            <person name="Grigoriev I.V."/>
            <person name="Miller A.N."/>
            <person name="O'Donnell K."/>
            <person name="Stajich J.E."/>
            <person name="Bonito G."/>
        </authorList>
    </citation>
    <scope>NUCLEOTIDE SEQUENCE</scope>
    <source>
        <strain evidence="8">BC1065</strain>
    </source>
</reference>
<dbReference type="AlphaFoldDB" id="A0A9P6QJ84"/>
<evidence type="ECO:0000259" key="7">
    <source>
        <dbReference type="Pfam" id="PF17745"/>
    </source>
</evidence>
<dbReference type="CDD" id="cd09270">
    <property type="entry name" value="RNase_H2-B"/>
    <property type="match status" value="1"/>
</dbReference>
<protein>
    <recommendedName>
        <fullName evidence="2">Ribonuclease H2 subunit B</fullName>
    </recommendedName>
    <alternativeName>
        <fullName evidence="5">Ribonuclease HI subunit B</fullName>
    </alternativeName>
</protein>
<evidence type="ECO:0000256" key="4">
    <source>
        <dbReference type="ARBA" id="ARBA00024778"/>
    </source>
</evidence>
<dbReference type="PANTHER" id="PTHR13383:SF11">
    <property type="entry name" value="RIBONUCLEASE H2 SUBUNIT B"/>
    <property type="match status" value="1"/>
</dbReference>
<dbReference type="InterPro" id="IPR019024">
    <property type="entry name" value="RNase_H2_suB_wHTH"/>
</dbReference>
<name>A0A9P6QJ84_9FUNG</name>
<feature type="domain" description="Rnh202 triple barrel" evidence="7">
    <location>
        <begin position="20"/>
        <end position="79"/>
    </location>
</feature>
<accession>A0A9P6QJ84</accession>
<comment type="caution">
    <text evidence="8">The sequence shown here is derived from an EMBL/GenBank/DDBJ whole genome shotgun (WGS) entry which is preliminary data.</text>
</comment>
<evidence type="ECO:0000259" key="6">
    <source>
        <dbReference type="Pfam" id="PF09468"/>
    </source>
</evidence>
<dbReference type="Gene3D" id="1.10.20.120">
    <property type="match status" value="1"/>
</dbReference>
<organism evidence="8 9">
    <name type="scientific">Actinomortierella ambigua</name>
    <dbReference type="NCBI Taxonomy" id="1343610"/>
    <lineage>
        <taxon>Eukaryota</taxon>
        <taxon>Fungi</taxon>
        <taxon>Fungi incertae sedis</taxon>
        <taxon>Mucoromycota</taxon>
        <taxon>Mortierellomycotina</taxon>
        <taxon>Mortierellomycetes</taxon>
        <taxon>Mortierellales</taxon>
        <taxon>Mortierellaceae</taxon>
        <taxon>Actinomortierella</taxon>
    </lineage>
</organism>
<evidence type="ECO:0000256" key="5">
    <source>
        <dbReference type="ARBA" id="ARBA00033464"/>
    </source>
</evidence>
<feature type="domain" description="Ribonuclease H2 subunit B wHTH" evidence="6">
    <location>
        <begin position="82"/>
        <end position="211"/>
    </location>
</feature>
<dbReference type="GO" id="GO:0006401">
    <property type="term" value="P:RNA catabolic process"/>
    <property type="evidence" value="ECO:0007669"/>
    <property type="project" value="TreeGrafter"/>
</dbReference>
<comment type="subcellular location">
    <subcellularLocation>
        <location evidence="1">Nucleus</location>
    </subcellularLocation>
</comment>